<sequence>MISHSPPIFSHSPPVSFLSDYMNNHRYNDETNRASRYCRPQVITLASKAMANSAAVAFANHQQLNQQTHNQSQQQYQQSLYNNNTSPYQQQQQQQQTRLPITVTAGSINSREGRVIGGLPRALSAPVIQLQPKSCLSRKSCLHHSANSSSSSSSSGDSRNSDAAGVEVDCVNCKCSGQRPQQPSMALHSSLLEALRLTKVLRPRRALHLQHCGVATRWLSATITVIRHRRLGAMAFDNKCIDSVLSSSTPSPASTTTSSSSSSSDQAFINMRCPHDQSKRKTDNRKNGSVRCRKRVIFADDEGQPLTEVRVMSEPSNVPPLWSTKFLEQITQGLVSPHPADQWTVDFKQPASDYLTFRKKIDQDLVSLENVIVKDEESIVVGTVKVKNVSFEKEVIVRVTWDDWKNQQDIFCTFARAYGPATYAHVVFDTFSFKITLPPSSKRLEFCICYRANNQEYWDNNDGKNYTITKRSPFYYNALSPYDKNSSRNAGRGPVMSTLSEALSHATKEHLTQNNWSKESGPYWQQKQIEEKYW</sequence>
<dbReference type="InterPro" id="IPR005036">
    <property type="entry name" value="CBM21_dom"/>
</dbReference>
<feature type="domain" description="CBM21" evidence="2">
    <location>
        <begin position="358"/>
        <end position="469"/>
    </location>
</feature>
<dbReference type="InterPro" id="IPR038175">
    <property type="entry name" value="CBM21_dom_sf"/>
</dbReference>
<name>A0A811V3W9_CERCA</name>
<evidence type="ECO:0000259" key="2">
    <source>
        <dbReference type="PROSITE" id="PS51159"/>
    </source>
</evidence>
<organism evidence="3 4">
    <name type="scientific">Ceratitis capitata</name>
    <name type="common">Mediterranean fruit fly</name>
    <name type="synonym">Tephritis capitata</name>
    <dbReference type="NCBI Taxonomy" id="7213"/>
    <lineage>
        <taxon>Eukaryota</taxon>
        <taxon>Metazoa</taxon>
        <taxon>Ecdysozoa</taxon>
        <taxon>Arthropoda</taxon>
        <taxon>Hexapoda</taxon>
        <taxon>Insecta</taxon>
        <taxon>Pterygota</taxon>
        <taxon>Neoptera</taxon>
        <taxon>Endopterygota</taxon>
        <taxon>Diptera</taxon>
        <taxon>Brachycera</taxon>
        <taxon>Muscomorpha</taxon>
        <taxon>Tephritoidea</taxon>
        <taxon>Tephritidae</taxon>
        <taxon>Ceratitis</taxon>
        <taxon>Ceratitis</taxon>
    </lineage>
</organism>
<dbReference type="GO" id="GO:2001069">
    <property type="term" value="F:glycogen binding"/>
    <property type="evidence" value="ECO:0007669"/>
    <property type="project" value="TreeGrafter"/>
</dbReference>
<dbReference type="PROSITE" id="PS51159">
    <property type="entry name" value="CBM21"/>
    <property type="match status" value="1"/>
</dbReference>
<proteinExistence type="predicted"/>
<gene>
    <name evidence="3" type="ORF">CCAP1982_LOCUS13596</name>
</gene>
<evidence type="ECO:0000313" key="3">
    <source>
        <dbReference type="EMBL" id="CAD7005238.1"/>
    </source>
</evidence>
<feature type="region of interest" description="Disordered" evidence="1">
    <location>
        <begin position="246"/>
        <end position="266"/>
    </location>
</feature>
<dbReference type="GO" id="GO:0000164">
    <property type="term" value="C:protein phosphatase type 1 complex"/>
    <property type="evidence" value="ECO:0007669"/>
    <property type="project" value="TreeGrafter"/>
</dbReference>
<dbReference type="InterPro" id="IPR050782">
    <property type="entry name" value="PP1_regulatory_subunit_3"/>
</dbReference>
<comment type="caution">
    <text evidence="3">The sequence shown here is derived from an EMBL/GenBank/DDBJ whole genome shotgun (WGS) entry which is preliminary data.</text>
</comment>
<dbReference type="PANTHER" id="PTHR12307">
    <property type="entry name" value="PROTEIN PHOSPHATASE 1 REGULATORY SUBUNIT"/>
    <property type="match status" value="1"/>
</dbReference>
<protein>
    <submittedName>
        <fullName evidence="3">(Mediterranean fruit fly) hypothetical protein</fullName>
    </submittedName>
</protein>
<reference evidence="3" key="1">
    <citation type="submission" date="2020-11" db="EMBL/GenBank/DDBJ databases">
        <authorList>
            <person name="Whitehead M."/>
        </authorList>
    </citation>
    <scope>NUCLEOTIDE SEQUENCE</scope>
    <source>
        <strain evidence="3">EGII</strain>
    </source>
</reference>
<dbReference type="GO" id="GO:0005979">
    <property type="term" value="P:regulation of glycogen biosynthetic process"/>
    <property type="evidence" value="ECO:0007669"/>
    <property type="project" value="TreeGrafter"/>
</dbReference>
<dbReference type="PANTHER" id="PTHR12307:SF48">
    <property type="entry name" value="PROTEIN PHOSPHATASE 1 REGULATORY SUBUNIT"/>
    <property type="match status" value="1"/>
</dbReference>
<dbReference type="AlphaFoldDB" id="A0A811V3W9"/>
<evidence type="ECO:0000313" key="4">
    <source>
        <dbReference type="Proteomes" id="UP000606786"/>
    </source>
</evidence>
<keyword evidence="4" id="KW-1185">Reference proteome</keyword>
<accession>A0A811V3W9</accession>
<dbReference type="Proteomes" id="UP000606786">
    <property type="component" value="Unassembled WGS sequence"/>
</dbReference>
<dbReference type="Pfam" id="PF03370">
    <property type="entry name" value="CBM_21"/>
    <property type="match status" value="1"/>
</dbReference>
<feature type="compositionally biased region" description="Low complexity" evidence="1">
    <location>
        <begin position="246"/>
        <end position="264"/>
    </location>
</feature>
<dbReference type="EMBL" id="CAJHJT010000034">
    <property type="protein sequence ID" value="CAD7005238.1"/>
    <property type="molecule type" value="Genomic_DNA"/>
</dbReference>
<dbReference type="Gene3D" id="2.60.40.2440">
    <property type="entry name" value="Carbohydrate binding type-21 domain"/>
    <property type="match status" value="1"/>
</dbReference>
<dbReference type="OrthoDB" id="1881at2759"/>
<evidence type="ECO:0000256" key="1">
    <source>
        <dbReference type="SAM" id="MobiDB-lite"/>
    </source>
</evidence>
<dbReference type="GO" id="GO:0008157">
    <property type="term" value="F:protein phosphatase 1 binding"/>
    <property type="evidence" value="ECO:0007669"/>
    <property type="project" value="TreeGrafter"/>
</dbReference>